<accession>A0A8R7QJI1</accession>
<organism evidence="2 3">
    <name type="scientific">Triticum urartu</name>
    <name type="common">Red wild einkorn</name>
    <name type="synonym">Crithodium urartu</name>
    <dbReference type="NCBI Taxonomy" id="4572"/>
    <lineage>
        <taxon>Eukaryota</taxon>
        <taxon>Viridiplantae</taxon>
        <taxon>Streptophyta</taxon>
        <taxon>Embryophyta</taxon>
        <taxon>Tracheophyta</taxon>
        <taxon>Spermatophyta</taxon>
        <taxon>Magnoliopsida</taxon>
        <taxon>Liliopsida</taxon>
        <taxon>Poales</taxon>
        <taxon>Poaceae</taxon>
        <taxon>BOP clade</taxon>
        <taxon>Pooideae</taxon>
        <taxon>Triticodae</taxon>
        <taxon>Triticeae</taxon>
        <taxon>Triticinae</taxon>
        <taxon>Triticum</taxon>
    </lineage>
</organism>
<protein>
    <submittedName>
        <fullName evidence="2">Uncharacterized protein</fullName>
    </submittedName>
</protein>
<dbReference type="AlphaFoldDB" id="A0A8R7QJI1"/>
<reference evidence="2" key="3">
    <citation type="submission" date="2022-06" db="UniProtKB">
        <authorList>
            <consortium name="EnsemblPlants"/>
        </authorList>
    </citation>
    <scope>IDENTIFICATION</scope>
</reference>
<dbReference type="Gramene" id="TuG1812G0600000281.01.T01">
    <property type="protein sequence ID" value="TuG1812G0600000281.01.T01.cds271066"/>
    <property type="gene ID" value="TuG1812G0600000281.01"/>
</dbReference>
<evidence type="ECO:0000256" key="1">
    <source>
        <dbReference type="SAM" id="MobiDB-lite"/>
    </source>
</evidence>
<evidence type="ECO:0000313" key="3">
    <source>
        <dbReference type="Proteomes" id="UP000015106"/>
    </source>
</evidence>
<proteinExistence type="predicted"/>
<keyword evidence="3" id="KW-1185">Reference proteome</keyword>
<gene>
    <name evidence="2" type="primary">LOC125515925</name>
</gene>
<dbReference type="EnsemblPlants" id="TuG1812G0600000281.01.T01">
    <property type="protein sequence ID" value="TuG1812G0600000281.01.T01.cds271066"/>
    <property type="gene ID" value="TuG1812G0600000281.01"/>
</dbReference>
<dbReference type="Proteomes" id="UP000015106">
    <property type="component" value="Chromosome 6"/>
</dbReference>
<name>A0A8R7QJI1_TRIUA</name>
<feature type="compositionally biased region" description="Low complexity" evidence="1">
    <location>
        <begin position="21"/>
        <end position="35"/>
    </location>
</feature>
<sequence length="57" mass="5918">MRLSSTGRPRPGSGTQKSCTASGSAPIAAAGSSAASRRRARWCVAIHCSARQLHFTC</sequence>
<evidence type="ECO:0000313" key="2">
    <source>
        <dbReference type="EnsemblPlants" id="TuG1812G0600000281.01.T01.cds271066"/>
    </source>
</evidence>
<reference evidence="2" key="2">
    <citation type="submission" date="2018-03" db="EMBL/GenBank/DDBJ databases">
        <title>The Triticum urartu genome reveals the dynamic nature of wheat genome evolution.</title>
        <authorList>
            <person name="Ling H."/>
            <person name="Ma B."/>
            <person name="Shi X."/>
            <person name="Liu H."/>
            <person name="Dong L."/>
            <person name="Sun H."/>
            <person name="Cao Y."/>
            <person name="Gao Q."/>
            <person name="Zheng S."/>
            <person name="Li Y."/>
            <person name="Yu Y."/>
            <person name="Du H."/>
            <person name="Qi M."/>
            <person name="Li Y."/>
            <person name="Yu H."/>
            <person name="Cui Y."/>
            <person name="Wang N."/>
            <person name="Chen C."/>
            <person name="Wu H."/>
            <person name="Zhao Y."/>
            <person name="Zhang J."/>
            <person name="Li Y."/>
            <person name="Zhou W."/>
            <person name="Zhang B."/>
            <person name="Hu W."/>
            <person name="Eijk M."/>
            <person name="Tang J."/>
            <person name="Witsenboer H."/>
            <person name="Zhao S."/>
            <person name="Li Z."/>
            <person name="Zhang A."/>
            <person name="Wang D."/>
            <person name="Liang C."/>
        </authorList>
    </citation>
    <scope>NUCLEOTIDE SEQUENCE [LARGE SCALE GENOMIC DNA]</scope>
    <source>
        <strain evidence="2">cv. G1812</strain>
    </source>
</reference>
<feature type="region of interest" description="Disordered" evidence="1">
    <location>
        <begin position="1"/>
        <end position="35"/>
    </location>
</feature>
<reference evidence="3" key="1">
    <citation type="journal article" date="2013" name="Nature">
        <title>Draft genome of the wheat A-genome progenitor Triticum urartu.</title>
        <authorList>
            <person name="Ling H.Q."/>
            <person name="Zhao S."/>
            <person name="Liu D."/>
            <person name="Wang J."/>
            <person name="Sun H."/>
            <person name="Zhang C."/>
            <person name="Fan H."/>
            <person name="Li D."/>
            <person name="Dong L."/>
            <person name="Tao Y."/>
            <person name="Gao C."/>
            <person name="Wu H."/>
            <person name="Li Y."/>
            <person name="Cui Y."/>
            <person name="Guo X."/>
            <person name="Zheng S."/>
            <person name="Wang B."/>
            <person name="Yu K."/>
            <person name="Liang Q."/>
            <person name="Yang W."/>
            <person name="Lou X."/>
            <person name="Chen J."/>
            <person name="Feng M."/>
            <person name="Jian J."/>
            <person name="Zhang X."/>
            <person name="Luo G."/>
            <person name="Jiang Y."/>
            <person name="Liu J."/>
            <person name="Wang Z."/>
            <person name="Sha Y."/>
            <person name="Zhang B."/>
            <person name="Wu H."/>
            <person name="Tang D."/>
            <person name="Shen Q."/>
            <person name="Xue P."/>
            <person name="Zou S."/>
            <person name="Wang X."/>
            <person name="Liu X."/>
            <person name="Wang F."/>
            <person name="Yang Y."/>
            <person name="An X."/>
            <person name="Dong Z."/>
            <person name="Zhang K."/>
            <person name="Zhang X."/>
            <person name="Luo M.C."/>
            <person name="Dvorak J."/>
            <person name="Tong Y."/>
            <person name="Wang J."/>
            <person name="Yang H."/>
            <person name="Li Z."/>
            <person name="Wang D."/>
            <person name="Zhang A."/>
            <person name="Wang J."/>
        </authorList>
    </citation>
    <scope>NUCLEOTIDE SEQUENCE</scope>
    <source>
        <strain evidence="3">cv. G1812</strain>
    </source>
</reference>
<feature type="compositionally biased region" description="Polar residues" evidence="1">
    <location>
        <begin position="1"/>
        <end position="20"/>
    </location>
</feature>